<keyword evidence="3 6" id="KW-1133">Transmembrane helix</keyword>
<dbReference type="AlphaFoldDB" id="A0A8E2DNS9"/>
<sequence>MQDWLFGDVRVSVWPFADEIRPDAAGQRAYGGCTGRPACSGPSVLSQSRHCWRLGRRVDFRLGVSSHWSYGPQSLFRTSSLVLSRWLPPVPRLPPPAGRVVGPAVRPREENLVSVPGTILPTVSGSQTTSSGPVQSFSLPLSRLSLISSSASSSSQTSPSPSPSPSPTPSSSSTSDSTAAPTPSSPSSSSSASMTSISFRPGPAPTSYTFAFGVMPTTWTTCSEVSIPWAYSGPPQQFSLGVIPNRAPSPDSSASSPGGLIAMNLETDNSPFTWTQVNVPAGTYSLTAVGLAVGSDMPFVFQVLNGSDTSCVASFSSSIPPSSSTMASSPSSSPSSTSAFSGTSSQTSGAGQSSSSTVSSTSSVSSSVTPLPVSDVSTKSHAGAIAGGVIGGVAIIAAAAAAIFFLGLCGRKPTRSRQRAASVVGGKKAFGKWDGLSSRDSGMDTNVLVGGSAGRYSRGKHGQTESSGSMLPMAARDSVIGHNIPPMQVGAGVAGVAPAMFLSREDLSTLTEEDKVSMSSSGHGHGAVVEHAPPTSYYTYRRASGSMPSVPQSVVGFNGSSGSLGRAHTTSTQDRTITLAPLDPGASAHTSLQSSVRGHTSHQSQSSGSFAGDSPTLLSPSSRPRASPMSADMIPLNRSLSSGQRRAARKPVPTYVPTDAEPGSFSTLSSVDSPLYQEGLNLNDSPSGSSSNLHGPQMHSREDLRLPDLNHKSSFGDARPVHYLMPDMPSGSGS</sequence>
<evidence type="ECO:0000313" key="7">
    <source>
        <dbReference type="EMBL" id="OCH91258.1"/>
    </source>
</evidence>
<feature type="region of interest" description="Disordered" evidence="5">
    <location>
        <begin position="150"/>
        <end position="198"/>
    </location>
</feature>
<feature type="compositionally biased region" description="Polar residues" evidence="5">
    <location>
        <begin position="680"/>
        <end position="694"/>
    </location>
</feature>
<evidence type="ECO:0000256" key="3">
    <source>
        <dbReference type="ARBA" id="ARBA00022989"/>
    </source>
</evidence>
<feature type="region of interest" description="Disordered" evidence="5">
    <location>
        <begin position="580"/>
        <end position="734"/>
    </location>
</feature>
<comment type="subcellular location">
    <subcellularLocation>
        <location evidence="1">Membrane</location>
        <topology evidence="1">Single-pass membrane protein</topology>
    </subcellularLocation>
</comment>
<gene>
    <name evidence="7" type="ORF">OBBRIDRAFT_531341</name>
</gene>
<evidence type="ECO:0000256" key="6">
    <source>
        <dbReference type="SAM" id="Phobius"/>
    </source>
</evidence>
<dbReference type="InterPro" id="IPR051694">
    <property type="entry name" value="Immunoregulatory_rcpt-like"/>
</dbReference>
<feature type="compositionally biased region" description="Low complexity" evidence="5">
    <location>
        <begin position="169"/>
        <end position="198"/>
    </location>
</feature>
<feature type="compositionally biased region" description="Low complexity" evidence="5">
    <location>
        <begin position="601"/>
        <end position="631"/>
    </location>
</feature>
<accession>A0A8E2DNS9</accession>
<dbReference type="GO" id="GO:0016020">
    <property type="term" value="C:membrane"/>
    <property type="evidence" value="ECO:0007669"/>
    <property type="project" value="UniProtKB-SubCell"/>
</dbReference>
<feature type="compositionally biased region" description="Basic and acidic residues" evidence="5">
    <location>
        <begin position="699"/>
        <end position="711"/>
    </location>
</feature>
<proteinExistence type="predicted"/>
<dbReference type="OrthoDB" id="3266934at2759"/>
<feature type="compositionally biased region" description="Low complexity" evidence="5">
    <location>
        <begin position="150"/>
        <end position="159"/>
    </location>
</feature>
<dbReference type="PANTHER" id="PTHR15549">
    <property type="entry name" value="PAIRED IMMUNOGLOBULIN-LIKE TYPE 2 RECEPTOR"/>
    <property type="match status" value="1"/>
</dbReference>
<feature type="transmembrane region" description="Helical" evidence="6">
    <location>
        <begin position="384"/>
        <end position="409"/>
    </location>
</feature>
<feature type="compositionally biased region" description="Polar residues" evidence="5">
    <location>
        <begin position="588"/>
        <end position="597"/>
    </location>
</feature>
<protein>
    <submittedName>
        <fullName evidence="7">Uncharacterized protein</fullName>
    </submittedName>
</protein>
<evidence type="ECO:0000256" key="2">
    <source>
        <dbReference type="ARBA" id="ARBA00022692"/>
    </source>
</evidence>
<name>A0A8E2DNS9_9APHY</name>
<keyword evidence="2 6" id="KW-0812">Transmembrane</keyword>
<evidence type="ECO:0000256" key="1">
    <source>
        <dbReference type="ARBA" id="ARBA00004167"/>
    </source>
</evidence>
<evidence type="ECO:0000256" key="5">
    <source>
        <dbReference type="SAM" id="MobiDB-lite"/>
    </source>
</evidence>
<feature type="region of interest" description="Disordered" evidence="5">
    <location>
        <begin position="323"/>
        <end position="373"/>
    </location>
</feature>
<evidence type="ECO:0000256" key="4">
    <source>
        <dbReference type="ARBA" id="ARBA00023136"/>
    </source>
</evidence>
<evidence type="ECO:0000313" key="8">
    <source>
        <dbReference type="Proteomes" id="UP000250043"/>
    </source>
</evidence>
<keyword evidence="4 6" id="KW-0472">Membrane</keyword>
<organism evidence="7 8">
    <name type="scientific">Obba rivulosa</name>
    <dbReference type="NCBI Taxonomy" id="1052685"/>
    <lineage>
        <taxon>Eukaryota</taxon>
        <taxon>Fungi</taxon>
        <taxon>Dikarya</taxon>
        <taxon>Basidiomycota</taxon>
        <taxon>Agaricomycotina</taxon>
        <taxon>Agaricomycetes</taxon>
        <taxon>Polyporales</taxon>
        <taxon>Gelatoporiaceae</taxon>
        <taxon>Obba</taxon>
    </lineage>
</organism>
<reference evidence="7 8" key="1">
    <citation type="submission" date="2016-07" db="EMBL/GenBank/DDBJ databases">
        <title>Draft genome of the white-rot fungus Obba rivulosa 3A-2.</title>
        <authorList>
            <consortium name="DOE Joint Genome Institute"/>
            <person name="Miettinen O."/>
            <person name="Riley R."/>
            <person name="Acob R."/>
            <person name="Barry K."/>
            <person name="Cullen D."/>
            <person name="De Vries R."/>
            <person name="Hainaut M."/>
            <person name="Hatakka A."/>
            <person name="Henrissat B."/>
            <person name="Hilden K."/>
            <person name="Kuo R."/>
            <person name="Labutti K."/>
            <person name="Lipzen A."/>
            <person name="Makela M.R."/>
            <person name="Sandor L."/>
            <person name="Spatafora J.W."/>
            <person name="Grigoriev I.V."/>
            <person name="Hibbett D.S."/>
        </authorList>
    </citation>
    <scope>NUCLEOTIDE SEQUENCE [LARGE SCALE GENOMIC DNA]</scope>
    <source>
        <strain evidence="7 8">3A-2</strain>
    </source>
</reference>
<dbReference type="EMBL" id="KV722388">
    <property type="protein sequence ID" value="OCH91258.1"/>
    <property type="molecule type" value="Genomic_DNA"/>
</dbReference>
<dbReference type="Proteomes" id="UP000250043">
    <property type="component" value="Unassembled WGS sequence"/>
</dbReference>
<dbReference type="GO" id="GO:0071944">
    <property type="term" value="C:cell periphery"/>
    <property type="evidence" value="ECO:0007669"/>
    <property type="project" value="UniProtKB-ARBA"/>
</dbReference>
<keyword evidence="8" id="KW-1185">Reference proteome</keyword>